<dbReference type="CDD" id="cd02869">
    <property type="entry name" value="PseudoU_synth_RluA_like"/>
    <property type="match status" value="1"/>
</dbReference>
<dbReference type="PROSITE" id="PS01129">
    <property type="entry name" value="PSI_RLU"/>
    <property type="match status" value="1"/>
</dbReference>
<evidence type="ECO:0000313" key="6">
    <source>
        <dbReference type="EMBL" id="CAI4017001.1"/>
    </source>
</evidence>
<protein>
    <submittedName>
        <fullName evidence="7">Uncharacterized RNA pseudouridine synthase Caur_0901 (RNA pseudouridylate synthase) (RNA-uridin e isomerase)</fullName>
    </submittedName>
</protein>
<feature type="coiled-coil region" evidence="3">
    <location>
        <begin position="539"/>
        <end position="602"/>
    </location>
</feature>
<evidence type="ECO:0000313" key="8">
    <source>
        <dbReference type="Proteomes" id="UP001152797"/>
    </source>
</evidence>
<dbReference type="EMBL" id="CAMXCT020006614">
    <property type="protein sequence ID" value="CAL1170376.1"/>
    <property type="molecule type" value="Genomic_DNA"/>
</dbReference>
<evidence type="ECO:0000259" key="5">
    <source>
        <dbReference type="Pfam" id="PF00849"/>
    </source>
</evidence>
<evidence type="ECO:0000313" key="7">
    <source>
        <dbReference type="EMBL" id="CAL4804313.1"/>
    </source>
</evidence>
<organism evidence="6">
    <name type="scientific">Cladocopium goreaui</name>
    <dbReference type="NCBI Taxonomy" id="2562237"/>
    <lineage>
        <taxon>Eukaryota</taxon>
        <taxon>Sar</taxon>
        <taxon>Alveolata</taxon>
        <taxon>Dinophyceae</taxon>
        <taxon>Suessiales</taxon>
        <taxon>Symbiodiniaceae</taxon>
        <taxon>Cladocopium</taxon>
    </lineage>
</organism>
<dbReference type="PANTHER" id="PTHR21600">
    <property type="entry name" value="MITOCHONDRIAL RNA PSEUDOURIDINE SYNTHASE"/>
    <property type="match status" value="1"/>
</dbReference>
<comment type="caution">
    <text evidence="6">The sequence shown here is derived from an EMBL/GenBank/DDBJ whole genome shotgun (WGS) entry which is preliminary data.</text>
</comment>
<sequence length="610" mass="68879">MQSASLTALEKKQLDCQGICNIAWSFATFSTAGPLTLALSSAALAQASELNPQDLTNLAWCPATLQLEENSSWEVLSGAGTRLAEAAAQRLAWPSSQGRTSTMAWLRDDLLSVVHAFANYSKLTESLYRSSLETLKTAAKVLDVEKEGALPLAMDEMSVLLEQGDVYVLSKAPGWNVSVGWDEVDTPKVVKKSRGKHVQDWLMQNFNTWPVVNDEAAQHGIVHRLDVNTSGALLCSKTYLGYLLAQLQFVARRVQKYYVCVCAGHFPPQRRLLLDLLLESTVRDEPRSIVSERGRYSKTEVVSSVHLRVDELTVSLLQVRLHTGRRHQIRAHLAHEGHPLLGDSSYGGPEVSWCPRVFLHASRLVVNMEEAGGELDVTCPLPEDLQVGLLRMWKPPEQRCSVYVLSCEYGRAQVNITLVTDFCMFELDRSESQVEADRRHRMDLEETAWKAERDELSSALKEQRNKAAQILTQLAFSAGHAPTVEDTKHLEDEVQRATELAWRMRREVEQQVETHRARQKVPHEAVTSAKRHDRHDLEEQQLLQKRLEVERELKAAQEAQLESLRDTVTAVRRQVYQATRENTELRQTLASQQEILRQLQSSTMREPVSL</sequence>
<gene>
    <name evidence="6" type="ORF">C1SCF055_LOCUS41679</name>
</gene>
<evidence type="ECO:0000256" key="2">
    <source>
        <dbReference type="ARBA" id="ARBA00023235"/>
    </source>
</evidence>
<comment type="similarity">
    <text evidence="1">Belongs to the pseudouridine synthase RluA family.</text>
</comment>
<proteinExistence type="inferred from homology"/>
<feature type="domain" description="Pseudouridine synthase RsuA/RluA-like" evidence="5">
    <location>
        <begin position="213"/>
        <end position="335"/>
    </location>
</feature>
<dbReference type="EMBL" id="CAMXCT030006614">
    <property type="protein sequence ID" value="CAL4804313.1"/>
    <property type="molecule type" value="Genomic_DNA"/>
</dbReference>
<name>A0A9P1DVI8_9DINO</name>
<dbReference type="InterPro" id="IPR006145">
    <property type="entry name" value="PsdUridine_synth_RsuA/RluA"/>
</dbReference>
<dbReference type="GO" id="GO:0009982">
    <property type="term" value="F:pseudouridine synthase activity"/>
    <property type="evidence" value="ECO:0007669"/>
    <property type="project" value="InterPro"/>
</dbReference>
<dbReference type="EMBL" id="CAMXCT010006614">
    <property type="protein sequence ID" value="CAI4017001.1"/>
    <property type="molecule type" value="Genomic_DNA"/>
</dbReference>
<dbReference type="PANTHER" id="PTHR21600:SF44">
    <property type="entry name" value="RIBOSOMAL LARGE SUBUNIT PSEUDOURIDINE SYNTHASE D"/>
    <property type="match status" value="1"/>
</dbReference>
<dbReference type="AlphaFoldDB" id="A0A9P1DVI8"/>
<keyword evidence="3" id="KW-0175">Coiled coil</keyword>
<accession>A0A9P1DVI8</accession>
<evidence type="ECO:0000256" key="1">
    <source>
        <dbReference type="ARBA" id="ARBA00010876"/>
    </source>
</evidence>
<dbReference type="GO" id="GO:0003723">
    <property type="term" value="F:RNA binding"/>
    <property type="evidence" value="ECO:0007669"/>
    <property type="project" value="InterPro"/>
</dbReference>
<dbReference type="Gene3D" id="3.30.2350.10">
    <property type="entry name" value="Pseudouridine synthase"/>
    <property type="match status" value="1"/>
</dbReference>
<reference evidence="7 8" key="2">
    <citation type="submission" date="2024-05" db="EMBL/GenBank/DDBJ databases">
        <authorList>
            <person name="Chen Y."/>
            <person name="Shah S."/>
            <person name="Dougan E. K."/>
            <person name="Thang M."/>
            <person name="Chan C."/>
        </authorList>
    </citation>
    <scope>NUCLEOTIDE SEQUENCE [LARGE SCALE GENOMIC DNA]</scope>
</reference>
<dbReference type="Proteomes" id="UP001152797">
    <property type="component" value="Unassembled WGS sequence"/>
</dbReference>
<dbReference type="Pfam" id="PF00849">
    <property type="entry name" value="PseudoU_synth_2"/>
    <property type="match status" value="1"/>
</dbReference>
<keyword evidence="8" id="KW-1185">Reference proteome</keyword>
<keyword evidence="2 7" id="KW-0413">Isomerase</keyword>
<dbReference type="InterPro" id="IPR050188">
    <property type="entry name" value="RluA_PseudoU_synthase"/>
</dbReference>
<dbReference type="GO" id="GO:0000455">
    <property type="term" value="P:enzyme-directed rRNA pseudouridine synthesis"/>
    <property type="evidence" value="ECO:0007669"/>
    <property type="project" value="TreeGrafter"/>
</dbReference>
<dbReference type="InterPro" id="IPR020103">
    <property type="entry name" value="PsdUridine_synth_cat_dom_sf"/>
</dbReference>
<dbReference type="OrthoDB" id="424794at2759"/>
<evidence type="ECO:0000256" key="4">
    <source>
        <dbReference type="SAM" id="MobiDB-lite"/>
    </source>
</evidence>
<dbReference type="InterPro" id="IPR006224">
    <property type="entry name" value="PsdUridine_synth_RluA-like_CS"/>
</dbReference>
<evidence type="ECO:0000256" key="3">
    <source>
        <dbReference type="SAM" id="Coils"/>
    </source>
</evidence>
<reference evidence="6" key="1">
    <citation type="submission" date="2022-10" db="EMBL/GenBank/DDBJ databases">
        <authorList>
            <person name="Chen Y."/>
            <person name="Dougan E. K."/>
            <person name="Chan C."/>
            <person name="Rhodes N."/>
            <person name="Thang M."/>
        </authorList>
    </citation>
    <scope>NUCLEOTIDE SEQUENCE</scope>
</reference>
<feature type="region of interest" description="Disordered" evidence="4">
    <location>
        <begin position="515"/>
        <end position="535"/>
    </location>
</feature>
<dbReference type="SUPFAM" id="SSF55120">
    <property type="entry name" value="Pseudouridine synthase"/>
    <property type="match status" value="1"/>
</dbReference>